<protein>
    <recommendedName>
        <fullName evidence="1">HAT C-terminal dimerisation domain-containing protein</fullName>
    </recommendedName>
</protein>
<dbReference type="OrthoDB" id="120612at2759"/>
<dbReference type="Proteomes" id="UP000198211">
    <property type="component" value="Unassembled WGS sequence"/>
</dbReference>
<dbReference type="InterPro" id="IPR008906">
    <property type="entry name" value="HATC_C_dom"/>
</dbReference>
<organism evidence="2 3">
    <name type="scientific">Phytophthora megakarya</name>
    <dbReference type="NCBI Taxonomy" id="4795"/>
    <lineage>
        <taxon>Eukaryota</taxon>
        <taxon>Sar</taxon>
        <taxon>Stramenopiles</taxon>
        <taxon>Oomycota</taxon>
        <taxon>Peronosporomycetes</taxon>
        <taxon>Peronosporales</taxon>
        <taxon>Peronosporaceae</taxon>
        <taxon>Phytophthora</taxon>
    </lineage>
</organism>
<evidence type="ECO:0000313" key="3">
    <source>
        <dbReference type="Proteomes" id="UP000198211"/>
    </source>
</evidence>
<dbReference type="GO" id="GO:0046983">
    <property type="term" value="F:protein dimerization activity"/>
    <property type="evidence" value="ECO:0007669"/>
    <property type="project" value="InterPro"/>
</dbReference>
<dbReference type="EMBL" id="NBNE01007704">
    <property type="protein sequence ID" value="OWZ00332.1"/>
    <property type="molecule type" value="Genomic_DNA"/>
</dbReference>
<dbReference type="SUPFAM" id="SSF53098">
    <property type="entry name" value="Ribonuclease H-like"/>
    <property type="match status" value="1"/>
</dbReference>
<keyword evidence="3" id="KW-1185">Reference proteome</keyword>
<comment type="caution">
    <text evidence="2">The sequence shown here is derived from an EMBL/GenBank/DDBJ whole genome shotgun (WGS) entry which is preliminary data.</text>
</comment>
<dbReference type="InterPro" id="IPR012337">
    <property type="entry name" value="RNaseH-like_sf"/>
</dbReference>
<dbReference type="AlphaFoldDB" id="A0A225V4T9"/>
<sequence length="742" mass="84875">MLDGKEITGWICQGSARCRAQNKCIQLYGNTSKATKHLSDDHFVTSAKVIAETGRKRSREEELKRISHALTNPDDYRRATLLLETLRVVNNNLPFRIGEYEESELLSALTMKEEFRATINTATVTHTFLADNKIPGVPTFAMNADFWLAKAQGAKFLGLRLYLIDRNYNYQSVLLGTRHFNPKYADRNAGIRGPFKTWITSLLRDFGLTTNDFFGATSDKGPDVRRMLESELKLKWEWCVPHLTNASTKLAFGIVSQRVKSKNLEMTDLISRISKTIYDVRSNEKLGSLFSELCTMIDPNATTRLLEYRDHRFMGLTRVVKRILEKYEELEIWYSERIEKALRERKTPPEDFPLVEDRQTLLQMYALLQPITEINTHSQSESANQPEVLGLLYKLRHGVLDQSQQLLDCFRNRNPPIYFRVHELTPLIKRTRTLLAKSFHENFFKRYTDSERISSSAFVPEMQMLLHPLFKNPDGHISKIVKLCCSQIVVDQNNPHLRMTTEPMNDNVTSVRAELMMRLKSLMTSVVIASEGAEHITESVQTSLTRNPAENALHSEGTAGLSILNDLVQLFGHPPDQARSDGFHEDRVKTEIQRWMSDRTSLLQYPGGATETLMEFWKRQCLNPRYQILPIVVRILFAIPVSAAQIERDFGVSGMMVTSHRTSLAKHNIDMCSFINRNRRFVDITKCPRMDASEVAAALPSSAIVRMGTEEISSQSAHTLIFGEDSDRQPLEDFLDTEAKDE</sequence>
<evidence type="ECO:0000313" key="2">
    <source>
        <dbReference type="EMBL" id="OWZ00332.1"/>
    </source>
</evidence>
<dbReference type="Pfam" id="PF05699">
    <property type="entry name" value="Dimer_Tnp_hAT"/>
    <property type="match status" value="1"/>
</dbReference>
<evidence type="ECO:0000259" key="1">
    <source>
        <dbReference type="Pfam" id="PF05699"/>
    </source>
</evidence>
<reference evidence="3" key="1">
    <citation type="submission" date="2017-03" db="EMBL/GenBank/DDBJ databases">
        <title>Phytopthora megakarya and P. palmivora, two closely related causual agents of cacao black pod achieved similar genome size and gene model numbers by different mechanisms.</title>
        <authorList>
            <person name="Ali S."/>
            <person name="Shao J."/>
            <person name="Larry D.J."/>
            <person name="Kronmiller B."/>
            <person name="Shen D."/>
            <person name="Strem M.D."/>
            <person name="Melnick R.L."/>
            <person name="Guiltinan M.J."/>
            <person name="Tyler B.M."/>
            <person name="Meinhardt L.W."/>
            <person name="Bailey B.A."/>
        </authorList>
    </citation>
    <scope>NUCLEOTIDE SEQUENCE [LARGE SCALE GENOMIC DNA]</scope>
    <source>
        <strain evidence="3">zdho120</strain>
    </source>
</reference>
<name>A0A225V4T9_9STRA</name>
<feature type="domain" description="HAT C-terminal dimerisation" evidence="1">
    <location>
        <begin position="612"/>
        <end position="678"/>
    </location>
</feature>
<proteinExistence type="predicted"/>
<accession>A0A225V4T9</accession>
<gene>
    <name evidence="2" type="ORF">PHMEG_00028498</name>
</gene>